<dbReference type="InterPro" id="IPR015424">
    <property type="entry name" value="PyrdxlP-dep_Trfase"/>
</dbReference>
<feature type="domain" description="Aminotransferase class I/classII large" evidence="7">
    <location>
        <begin position="27"/>
        <end position="386"/>
    </location>
</feature>
<name>A0ABU3Q6F9_9SPHN</name>
<comment type="cofactor">
    <cofactor evidence="1">
        <name>pyridoxal 5'-phosphate</name>
        <dbReference type="ChEBI" id="CHEBI:597326"/>
    </cofactor>
</comment>
<keyword evidence="9" id="KW-1185">Reference proteome</keyword>
<evidence type="ECO:0000256" key="3">
    <source>
        <dbReference type="ARBA" id="ARBA00011738"/>
    </source>
</evidence>
<dbReference type="Proteomes" id="UP001259572">
    <property type="component" value="Unassembled WGS sequence"/>
</dbReference>
<comment type="caution">
    <text evidence="8">The sequence shown here is derived from an EMBL/GenBank/DDBJ whole genome shotgun (WGS) entry which is preliminary data.</text>
</comment>
<keyword evidence="6" id="KW-0663">Pyridoxal phosphate</keyword>
<dbReference type="Pfam" id="PF00155">
    <property type="entry name" value="Aminotran_1_2"/>
    <property type="match status" value="1"/>
</dbReference>
<evidence type="ECO:0000256" key="1">
    <source>
        <dbReference type="ARBA" id="ARBA00001933"/>
    </source>
</evidence>
<dbReference type="RefSeq" id="WP_315724921.1">
    <property type="nucleotide sequence ID" value="NZ_JAVUPU010000003.1"/>
</dbReference>
<accession>A0ABU3Q6F9</accession>
<gene>
    <name evidence="8" type="ORF">RQX22_06880</name>
</gene>
<dbReference type="NCBIfam" id="NF006719">
    <property type="entry name" value="PRK09257.1"/>
    <property type="match status" value="1"/>
</dbReference>
<evidence type="ECO:0000256" key="5">
    <source>
        <dbReference type="ARBA" id="ARBA00022679"/>
    </source>
</evidence>
<dbReference type="SUPFAM" id="SSF53383">
    <property type="entry name" value="PLP-dependent transferases"/>
    <property type="match status" value="1"/>
</dbReference>
<dbReference type="Gene3D" id="3.40.640.10">
    <property type="entry name" value="Type I PLP-dependent aspartate aminotransferase-like (Major domain)"/>
    <property type="match status" value="1"/>
</dbReference>
<dbReference type="PANTHER" id="PTHR11879:SF22">
    <property type="entry name" value="ASPARTATE AMINOTRANSFERASE, MITOCHONDRIAL"/>
    <property type="match status" value="1"/>
</dbReference>
<keyword evidence="4" id="KW-0032">Aminotransferase</keyword>
<dbReference type="EMBL" id="JAVUPU010000003">
    <property type="protein sequence ID" value="MDT9598669.1"/>
    <property type="molecule type" value="Genomic_DNA"/>
</dbReference>
<dbReference type="InterPro" id="IPR015422">
    <property type="entry name" value="PyrdxlP-dep_Trfase_small"/>
</dbReference>
<organism evidence="8 9">
    <name type="scientific">Sphingosinicella rhizophila</name>
    <dbReference type="NCBI Taxonomy" id="3050082"/>
    <lineage>
        <taxon>Bacteria</taxon>
        <taxon>Pseudomonadati</taxon>
        <taxon>Pseudomonadota</taxon>
        <taxon>Alphaproteobacteria</taxon>
        <taxon>Sphingomonadales</taxon>
        <taxon>Sphingosinicellaceae</taxon>
        <taxon>Sphingosinicella</taxon>
    </lineage>
</organism>
<dbReference type="Gene3D" id="3.90.1150.10">
    <property type="entry name" value="Aspartate Aminotransferase, domain 1"/>
    <property type="match status" value="1"/>
</dbReference>
<evidence type="ECO:0000313" key="8">
    <source>
        <dbReference type="EMBL" id="MDT9598669.1"/>
    </source>
</evidence>
<reference evidence="8 9" key="1">
    <citation type="submission" date="2023-05" db="EMBL/GenBank/DDBJ databases">
        <authorList>
            <person name="Guo Y."/>
        </authorList>
    </citation>
    <scope>NUCLEOTIDE SEQUENCE [LARGE SCALE GENOMIC DNA]</scope>
    <source>
        <strain evidence="8 9">GR2756</strain>
    </source>
</reference>
<comment type="subunit">
    <text evidence="3">Homodimer.</text>
</comment>
<dbReference type="PANTHER" id="PTHR11879">
    <property type="entry name" value="ASPARTATE AMINOTRANSFERASE"/>
    <property type="match status" value="1"/>
</dbReference>
<dbReference type="CDD" id="cd00609">
    <property type="entry name" value="AAT_like"/>
    <property type="match status" value="1"/>
</dbReference>
<keyword evidence="5" id="KW-0808">Transferase</keyword>
<evidence type="ECO:0000256" key="2">
    <source>
        <dbReference type="ARBA" id="ARBA00007441"/>
    </source>
</evidence>
<dbReference type="InterPro" id="IPR004839">
    <property type="entry name" value="Aminotransferase_I/II_large"/>
</dbReference>
<evidence type="ECO:0000256" key="6">
    <source>
        <dbReference type="ARBA" id="ARBA00022898"/>
    </source>
</evidence>
<evidence type="ECO:0000259" key="7">
    <source>
        <dbReference type="Pfam" id="PF00155"/>
    </source>
</evidence>
<sequence>MFENLAAPAPDALHAVMDRYRADTRPHKIDLGVGVFRDENGTSPIMKAVREAELALAQEKGGTKAYLPLAGDPLFRDCMRKLIWNDADHGRIAAVQGTGGTGALRLAVDLVKFSAPLARVHLGLPSWPSHEGLAKIAGLELVTHQYFDRETASLDWPSIEVAANRARKNDLFILHGPCHNPTGEDLSPEQREALLAILRERGAVPLIDAAYCGLGDGLDRDLEAIRRDVDGFDRAFIAFSCSKSFGLYRERTGILFAITQDAAEADIVQRQLERISRTLVSMPPSHGAAIVAHILQDEALTQSWRVELDRMKSRIDTVRLALGRLASDAPALAKAAQGRGIFTLLPLSPDQVDRLASDSAIHMPGSGRINITGLKEGDAARLATALQRI</sequence>
<dbReference type="PRINTS" id="PR00799">
    <property type="entry name" value="TRANSAMINASE"/>
</dbReference>
<protein>
    <submittedName>
        <fullName evidence="8">Aromatic amino acid transaminase</fullName>
    </submittedName>
</protein>
<comment type="similarity">
    <text evidence="2">Belongs to the class-I pyridoxal-phosphate-dependent aminotransferase family.</text>
</comment>
<evidence type="ECO:0000313" key="9">
    <source>
        <dbReference type="Proteomes" id="UP001259572"/>
    </source>
</evidence>
<dbReference type="InterPro" id="IPR015421">
    <property type="entry name" value="PyrdxlP-dep_Trfase_major"/>
</dbReference>
<evidence type="ECO:0000256" key="4">
    <source>
        <dbReference type="ARBA" id="ARBA00022576"/>
    </source>
</evidence>
<dbReference type="InterPro" id="IPR000796">
    <property type="entry name" value="Asp_trans"/>
</dbReference>
<proteinExistence type="inferred from homology"/>